<accession>A0AAE1RJI6</accession>
<proteinExistence type="predicted"/>
<gene>
    <name evidence="2" type="ORF">RND71_028361</name>
</gene>
<protein>
    <recommendedName>
        <fullName evidence="1">Glycosyl-hydrolase family 116 catalytic region domain-containing protein</fullName>
    </recommendedName>
</protein>
<comment type="caution">
    <text evidence="2">The sequence shown here is derived from an EMBL/GenBank/DDBJ whole genome shotgun (WGS) entry which is preliminary data.</text>
</comment>
<dbReference type="SUPFAM" id="SSF48208">
    <property type="entry name" value="Six-hairpin glycosidases"/>
    <property type="match status" value="1"/>
</dbReference>
<dbReference type="GO" id="GO:0008422">
    <property type="term" value="F:beta-glucosidase activity"/>
    <property type="evidence" value="ECO:0007669"/>
    <property type="project" value="TreeGrafter"/>
</dbReference>
<dbReference type="PANTHER" id="PTHR12654:SF24">
    <property type="entry name" value="NON-LYSOSOMAL GLUCOSYLCERAMIDASE"/>
    <property type="match status" value="1"/>
</dbReference>
<feature type="domain" description="Glycosyl-hydrolase family 116 catalytic region" evidence="1">
    <location>
        <begin position="64"/>
        <end position="113"/>
    </location>
</feature>
<dbReference type="InterPro" id="IPR008928">
    <property type="entry name" value="6-hairpin_glycosidase_sf"/>
</dbReference>
<name>A0AAE1RJI6_9SOLA</name>
<dbReference type="PANTHER" id="PTHR12654">
    <property type="entry name" value="BILE ACID BETA-GLUCOSIDASE-RELATED"/>
    <property type="match status" value="1"/>
</dbReference>
<dbReference type="PROSITE" id="PS00018">
    <property type="entry name" value="EF_HAND_1"/>
    <property type="match status" value="1"/>
</dbReference>
<organism evidence="2 3">
    <name type="scientific">Anisodus tanguticus</name>
    <dbReference type="NCBI Taxonomy" id="243964"/>
    <lineage>
        <taxon>Eukaryota</taxon>
        <taxon>Viridiplantae</taxon>
        <taxon>Streptophyta</taxon>
        <taxon>Embryophyta</taxon>
        <taxon>Tracheophyta</taxon>
        <taxon>Spermatophyta</taxon>
        <taxon>Magnoliopsida</taxon>
        <taxon>eudicotyledons</taxon>
        <taxon>Gunneridae</taxon>
        <taxon>Pentapetalae</taxon>
        <taxon>asterids</taxon>
        <taxon>lamiids</taxon>
        <taxon>Solanales</taxon>
        <taxon>Solanaceae</taxon>
        <taxon>Solanoideae</taxon>
        <taxon>Hyoscyameae</taxon>
        <taxon>Anisodus</taxon>
    </lineage>
</organism>
<dbReference type="Proteomes" id="UP001291623">
    <property type="component" value="Unassembled WGS sequence"/>
</dbReference>
<dbReference type="InterPro" id="IPR018247">
    <property type="entry name" value="EF_Hand_1_Ca_BS"/>
</dbReference>
<dbReference type="InterPro" id="IPR006775">
    <property type="entry name" value="GH116_catalytic"/>
</dbReference>
<evidence type="ECO:0000313" key="2">
    <source>
        <dbReference type="EMBL" id="KAK4352843.1"/>
    </source>
</evidence>
<evidence type="ECO:0000313" key="3">
    <source>
        <dbReference type="Proteomes" id="UP001291623"/>
    </source>
</evidence>
<keyword evidence="3" id="KW-1185">Reference proteome</keyword>
<dbReference type="AlphaFoldDB" id="A0AAE1RJI6"/>
<dbReference type="InterPro" id="IPR052566">
    <property type="entry name" value="Non-lysos_glucosylceramidase"/>
</dbReference>
<dbReference type="EMBL" id="JAVYJV010000015">
    <property type="protein sequence ID" value="KAK4352843.1"/>
    <property type="molecule type" value="Genomic_DNA"/>
</dbReference>
<evidence type="ECO:0000259" key="1">
    <source>
        <dbReference type="Pfam" id="PF04685"/>
    </source>
</evidence>
<reference evidence="2" key="1">
    <citation type="submission" date="2023-12" db="EMBL/GenBank/DDBJ databases">
        <title>Genome assembly of Anisodus tanguticus.</title>
        <authorList>
            <person name="Wang Y.-J."/>
        </authorList>
    </citation>
    <scope>NUCLEOTIDE SEQUENCE</scope>
    <source>
        <strain evidence="2">KB-2021</strain>
        <tissue evidence="2">Leaf</tissue>
    </source>
</reference>
<dbReference type="GO" id="GO:0005975">
    <property type="term" value="P:carbohydrate metabolic process"/>
    <property type="evidence" value="ECO:0007669"/>
    <property type="project" value="InterPro"/>
</dbReference>
<feature type="domain" description="Glycosyl-hydrolase family 116 catalytic region" evidence="1">
    <location>
        <begin position="208"/>
        <end position="242"/>
    </location>
</feature>
<sequence>MRIMYSAYGSQVNMQLEVLEISALMFDMRSKDAGRTLRTIREILHMLPLDLRLWRHINEEAAKGTFDKDGDGMIENEEFPDQTYDAWTVSGVSTYSGGLWVAAVQAASAMAREAVMLQLLITYGLRFRRQSLYMTSYGYARASGLSPIADEEKISAVKKIYDFNVLKHKGGMRGAVNGMLPNGKADMSALHISNCEWDIPNSLPIVWSDKGLGFGFQTPEGWNTYDHYRSLCYMRPLAIWAMQWALTKPKLHSQEMNHISATENSLYVKHHAGSQEVARLLKLPKEEASKSYMHEGVIASKLIQPPIKTMHFIIKFVSINILDINMEGEGKIVSVLISFSMTPFDSD</sequence>
<dbReference type="Pfam" id="PF04685">
    <property type="entry name" value="DUF608"/>
    <property type="match status" value="3"/>
</dbReference>
<feature type="domain" description="Glycosyl-hydrolase family 116 catalytic region" evidence="1">
    <location>
        <begin position="139"/>
        <end position="194"/>
    </location>
</feature>